<keyword evidence="2" id="KW-0479">Metal-binding</keyword>
<keyword evidence="3" id="KW-0460">Magnesium</keyword>
<dbReference type="InterPro" id="IPR040442">
    <property type="entry name" value="Pyrv_kinase-like_dom_sf"/>
</dbReference>
<dbReference type="Proteomes" id="UP001216674">
    <property type="component" value="Unassembled WGS sequence"/>
</dbReference>
<evidence type="ECO:0000256" key="1">
    <source>
        <dbReference type="ARBA" id="ARBA00001946"/>
    </source>
</evidence>
<evidence type="ECO:0000313" key="5">
    <source>
        <dbReference type="EMBL" id="MDF3839799.1"/>
    </source>
</evidence>
<dbReference type="RefSeq" id="WP_276269403.1">
    <property type="nucleotide sequence ID" value="NZ_JARJLM010000711.1"/>
</dbReference>
<keyword evidence="6" id="KW-1185">Reference proteome</keyword>
<dbReference type="InterPro" id="IPR011206">
    <property type="entry name" value="Citrate_lyase_beta/mcl1/mcl2"/>
</dbReference>
<dbReference type="GO" id="GO:0016829">
    <property type="term" value="F:lyase activity"/>
    <property type="evidence" value="ECO:0007669"/>
    <property type="project" value="UniProtKB-KW"/>
</dbReference>
<reference evidence="5 6" key="1">
    <citation type="submission" date="2023-03" db="EMBL/GenBank/DDBJ databases">
        <title>Draft assemblies of triclosan tolerant bacteria isolated from returned activated sludge.</title>
        <authorList>
            <person name="Van Hamelsveld S."/>
        </authorList>
    </citation>
    <scope>NUCLEOTIDE SEQUENCE [LARGE SCALE GENOMIC DNA]</scope>
    <source>
        <strain evidence="5 6">GW210010_S58</strain>
    </source>
</reference>
<gene>
    <name evidence="5" type="ORF">P3W85_43710</name>
</gene>
<dbReference type="Pfam" id="PF03328">
    <property type="entry name" value="HpcH_HpaI"/>
    <property type="match status" value="1"/>
</dbReference>
<accession>A0ABT6B4Z1</accession>
<dbReference type="InterPro" id="IPR005000">
    <property type="entry name" value="Aldolase/citrate-lyase_domain"/>
</dbReference>
<dbReference type="PANTHER" id="PTHR32308">
    <property type="entry name" value="LYASE BETA SUBUNIT, PUTATIVE (AFU_ORTHOLOGUE AFUA_4G13030)-RELATED"/>
    <property type="match status" value="1"/>
</dbReference>
<evidence type="ECO:0000256" key="3">
    <source>
        <dbReference type="ARBA" id="ARBA00022842"/>
    </source>
</evidence>
<dbReference type="Gene3D" id="3.20.20.60">
    <property type="entry name" value="Phosphoenolpyruvate-binding domains"/>
    <property type="match status" value="1"/>
</dbReference>
<evidence type="ECO:0000313" key="6">
    <source>
        <dbReference type="Proteomes" id="UP001216674"/>
    </source>
</evidence>
<feature type="domain" description="HpcH/HpaI aldolase/citrate lyase" evidence="4">
    <location>
        <begin position="12"/>
        <end position="221"/>
    </location>
</feature>
<dbReference type="InterPro" id="IPR015813">
    <property type="entry name" value="Pyrv/PenolPyrv_kinase-like_dom"/>
</dbReference>
<evidence type="ECO:0000256" key="2">
    <source>
        <dbReference type="ARBA" id="ARBA00022723"/>
    </source>
</evidence>
<protein>
    <submittedName>
        <fullName evidence="5">CoA ester lyase</fullName>
    </submittedName>
</protein>
<dbReference type="EMBL" id="JARJLM010000711">
    <property type="protein sequence ID" value="MDF3839799.1"/>
    <property type="molecule type" value="Genomic_DNA"/>
</dbReference>
<dbReference type="SUPFAM" id="SSF51621">
    <property type="entry name" value="Phosphoenolpyruvate/pyruvate domain"/>
    <property type="match status" value="1"/>
</dbReference>
<proteinExistence type="predicted"/>
<evidence type="ECO:0000259" key="4">
    <source>
        <dbReference type="Pfam" id="PF03328"/>
    </source>
</evidence>
<dbReference type="PIRSF" id="PIRSF015582">
    <property type="entry name" value="Cit_lyase_B"/>
    <property type="match status" value="1"/>
</dbReference>
<name>A0ABT6B4Z1_9BURK</name>
<comment type="cofactor">
    <cofactor evidence="1">
        <name>Mg(2+)</name>
        <dbReference type="ChEBI" id="CHEBI:18420"/>
    </cofactor>
</comment>
<keyword evidence="5" id="KW-0456">Lyase</keyword>
<organism evidence="5 6">
    <name type="scientific">Cupriavidus basilensis</name>
    <dbReference type="NCBI Taxonomy" id="68895"/>
    <lineage>
        <taxon>Bacteria</taxon>
        <taxon>Pseudomonadati</taxon>
        <taxon>Pseudomonadota</taxon>
        <taxon>Betaproteobacteria</taxon>
        <taxon>Burkholderiales</taxon>
        <taxon>Burkholderiaceae</taxon>
        <taxon>Cupriavidus</taxon>
    </lineage>
</organism>
<sequence length="279" mass="29261">MSATAKLHALARSYLFVPATRAERIGLAIGSGADAVIVDFEDAVAPQAKVSAREGLRAGWAQWQAQAAAAGVALLVRVNAAGSEYHAGDLDWCRAQQAFGLVLPKADAVALAALARAMPQARCYPLMETAAGFADLRDVSRAAGVVRLLFGSIDLMFDLDVADEDEPLDYFRSKLVAHSRAAGLPAPVDGVCTALGDAAELARHTARARRFGFGAKLLIHPQQVAPVHAGLAPSADQLAWARRIVATAADANGAAVAVDGKMVDRPVLERARRILQQAG</sequence>
<dbReference type="PANTHER" id="PTHR32308:SF10">
    <property type="entry name" value="CITRATE LYASE SUBUNIT BETA"/>
    <property type="match status" value="1"/>
</dbReference>
<comment type="caution">
    <text evidence="5">The sequence shown here is derived from an EMBL/GenBank/DDBJ whole genome shotgun (WGS) entry which is preliminary data.</text>
</comment>